<reference evidence="1" key="1">
    <citation type="journal article" date="2015" name="Nature">
        <title>Complex archaea that bridge the gap between prokaryotes and eukaryotes.</title>
        <authorList>
            <person name="Spang A."/>
            <person name="Saw J.H."/>
            <person name="Jorgensen S.L."/>
            <person name="Zaremba-Niedzwiedzka K."/>
            <person name="Martijn J."/>
            <person name="Lind A.E."/>
            <person name="van Eijk R."/>
            <person name="Schleper C."/>
            <person name="Guy L."/>
            <person name="Ettema T.J."/>
        </authorList>
    </citation>
    <scope>NUCLEOTIDE SEQUENCE</scope>
</reference>
<gene>
    <name evidence="1" type="ORF">LCGC14_1179850</name>
</gene>
<name>A0A0F9LSD0_9ZZZZ</name>
<evidence type="ECO:0000313" key="1">
    <source>
        <dbReference type="EMBL" id="KKM96273.1"/>
    </source>
</evidence>
<dbReference type="EMBL" id="LAZR01005903">
    <property type="protein sequence ID" value="KKM96273.1"/>
    <property type="molecule type" value="Genomic_DNA"/>
</dbReference>
<organism evidence="1">
    <name type="scientific">marine sediment metagenome</name>
    <dbReference type="NCBI Taxonomy" id="412755"/>
    <lineage>
        <taxon>unclassified sequences</taxon>
        <taxon>metagenomes</taxon>
        <taxon>ecological metagenomes</taxon>
    </lineage>
</organism>
<accession>A0A0F9LSD0</accession>
<sequence length="196" mass="20790">MSNPNQGIVHGEVVINGNASAGVDVIFYKTTPAWDVIEGSALGSGTIEQVSPYVLTDGAYFINAMVGKVITFAAHGDAVIINVIAPDEIMLDRSFGPMVDEAFSMPAQEGLQVVTFDEDDILLVTDIFISQEEESVFGVVVGEVAAGRQITGGSLLARGMVNLKYTTPHICCACDGLKYIGHTSELNVCFIKGQVT</sequence>
<protein>
    <submittedName>
        <fullName evidence="1">Uncharacterized protein</fullName>
    </submittedName>
</protein>
<comment type="caution">
    <text evidence="1">The sequence shown here is derived from an EMBL/GenBank/DDBJ whole genome shotgun (WGS) entry which is preliminary data.</text>
</comment>
<proteinExistence type="predicted"/>
<dbReference type="AlphaFoldDB" id="A0A0F9LSD0"/>